<dbReference type="PANTHER" id="PTHR43205:SF7">
    <property type="entry name" value="PROSTAGLANDIN REDUCTASE 1"/>
    <property type="match status" value="1"/>
</dbReference>
<dbReference type="InterPro" id="IPR011032">
    <property type="entry name" value="GroES-like_sf"/>
</dbReference>
<gene>
    <name evidence="3" type="ORF">HUK82_02970</name>
</gene>
<feature type="domain" description="Oxidoreductase N-terminal" evidence="2">
    <location>
        <begin position="3"/>
        <end position="107"/>
    </location>
</feature>
<dbReference type="PANTHER" id="PTHR43205">
    <property type="entry name" value="PROSTAGLANDIN REDUCTASE"/>
    <property type="match status" value="1"/>
</dbReference>
<protein>
    <submittedName>
        <fullName evidence="3">NADP-dependent oxidoreductase</fullName>
    </submittedName>
</protein>
<dbReference type="Proteomes" id="UP000585665">
    <property type="component" value="Unassembled WGS sequence"/>
</dbReference>
<evidence type="ECO:0000259" key="2">
    <source>
        <dbReference type="Pfam" id="PF16884"/>
    </source>
</evidence>
<dbReference type="Gene3D" id="3.90.180.10">
    <property type="entry name" value="Medium-chain alcohol dehydrogenases, catalytic domain"/>
    <property type="match status" value="1"/>
</dbReference>
<dbReference type="InterPro" id="IPR045010">
    <property type="entry name" value="MDR_fam"/>
</dbReference>
<name>A0A850PEN5_9PROT</name>
<dbReference type="AlphaFoldDB" id="A0A850PEN5"/>
<dbReference type="InterPro" id="IPR041694">
    <property type="entry name" value="ADH_N_2"/>
</dbReference>
<proteinExistence type="predicted"/>
<dbReference type="EMBL" id="JABXXR010000011">
    <property type="protein sequence ID" value="NVN39531.1"/>
    <property type="molecule type" value="Genomic_DNA"/>
</dbReference>
<sequence>MSRAWNLVSRPEGSPTMENVALRETPDHPLKDGEVRIQNSSFSVDPYMRPRMDKGDSYIAPFELNEPMTGAAVGRVVETRSDRFKVGDRVSHFLGWRDVATLKAEDALALPDG</sequence>
<keyword evidence="4" id="KW-1185">Reference proteome</keyword>
<feature type="non-terminal residue" evidence="3">
    <location>
        <position position="113"/>
    </location>
</feature>
<evidence type="ECO:0000313" key="3">
    <source>
        <dbReference type="EMBL" id="NVN39531.1"/>
    </source>
</evidence>
<accession>A0A850PEN5</accession>
<keyword evidence="1" id="KW-0560">Oxidoreductase</keyword>
<comment type="caution">
    <text evidence="3">The sequence shown here is derived from an EMBL/GenBank/DDBJ whole genome shotgun (WGS) entry which is preliminary data.</text>
</comment>
<organism evidence="3 4">
    <name type="scientific">Ameyamaea chiangmaiensis</name>
    <dbReference type="NCBI Taxonomy" id="442969"/>
    <lineage>
        <taxon>Bacteria</taxon>
        <taxon>Pseudomonadati</taxon>
        <taxon>Pseudomonadota</taxon>
        <taxon>Alphaproteobacteria</taxon>
        <taxon>Acetobacterales</taxon>
        <taxon>Acetobacteraceae</taxon>
        <taxon>Ameyamaea</taxon>
    </lineage>
</organism>
<dbReference type="GO" id="GO:0016628">
    <property type="term" value="F:oxidoreductase activity, acting on the CH-CH group of donors, NAD or NADP as acceptor"/>
    <property type="evidence" value="ECO:0007669"/>
    <property type="project" value="InterPro"/>
</dbReference>
<dbReference type="SUPFAM" id="SSF50129">
    <property type="entry name" value="GroES-like"/>
    <property type="match status" value="1"/>
</dbReference>
<evidence type="ECO:0000256" key="1">
    <source>
        <dbReference type="ARBA" id="ARBA00023002"/>
    </source>
</evidence>
<dbReference type="Pfam" id="PF16884">
    <property type="entry name" value="ADH_N_2"/>
    <property type="match status" value="1"/>
</dbReference>
<evidence type="ECO:0000313" key="4">
    <source>
        <dbReference type="Proteomes" id="UP000585665"/>
    </source>
</evidence>
<reference evidence="3 4" key="1">
    <citation type="submission" date="2020-06" db="EMBL/GenBank/DDBJ databases">
        <title>Description of novel acetic acid bacteria.</title>
        <authorList>
            <person name="Sombolestani A."/>
        </authorList>
    </citation>
    <scope>NUCLEOTIDE SEQUENCE [LARGE SCALE GENOMIC DNA]</scope>
    <source>
        <strain evidence="3 4">LMG 27010</strain>
    </source>
</reference>